<reference evidence="1" key="1">
    <citation type="submission" date="2021-05" db="EMBL/GenBank/DDBJ databases">
        <title>A free-living protist that lacks canonical eukaryotic 1 DNA replication and segregation systems.</title>
        <authorList>
            <person name="Salas-Leiva D.E."/>
            <person name="Tromer E.C."/>
            <person name="Curtis B.A."/>
            <person name="Jerlstrom-Hultqvist J."/>
            <person name="Kolisko M."/>
            <person name="Yi Z."/>
            <person name="Salas-Leiva J.S."/>
            <person name="Gallot-Lavallee L."/>
            <person name="Kops G.J.P.L."/>
            <person name="Archibald J.M."/>
            <person name="Simpson A.G.B."/>
            <person name="Roger A.J."/>
        </authorList>
    </citation>
    <scope>NUCLEOTIDE SEQUENCE</scope>
    <source>
        <strain evidence="1">BICM</strain>
    </source>
</reference>
<keyword evidence="1" id="KW-0449">Lipoprotein</keyword>
<evidence type="ECO:0000313" key="1">
    <source>
        <dbReference type="EMBL" id="KAG9389842.1"/>
    </source>
</evidence>
<name>A0A8J6E0W1_9EUKA</name>
<protein>
    <submittedName>
        <fullName evidence="1">Prokaryotic membrane lipoprotein lipid attachment site</fullName>
    </submittedName>
</protein>
<comment type="caution">
    <text evidence="1">The sequence shown here is derived from an EMBL/GenBank/DDBJ whole genome shotgun (WGS) entry which is preliminary data.</text>
</comment>
<dbReference type="AlphaFoldDB" id="A0A8J6E0W1"/>
<dbReference type="EMBL" id="JAHDYR010000067">
    <property type="protein sequence ID" value="KAG9389842.1"/>
    <property type="molecule type" value="Genomic_DNA"/>
</dbReference>
<accession>A0A8J6E0W1</accession>
<dbReference type="PROSITE" id="PS51257">
    <property type="entry name" value="PROKAR_LIPOPROTEIN"/>
    <property type="match status" value="1"/>
</dbReference>
<proteinExistence type="predicted"/>
<dbReference type="InterPro" id="IPR009091">
    <property type="entry name" value="RCC1/BLIP-II"/>
</dbReference>
<dbReference type="Proteomes" id="UP000717585">
    <property type="component" value="Unassembled WGS sequence"/>
</dbReference>
<keyword evidence="2" id="KW-1185">Reference proteome</keyword>
<evidence type="ECO:0000313" key="2">
    <source>
        <dbReference type="Proteomes" id="UP000717585"/>
    </source>
</evidence>
<dbReference type="SUPFAM" id="SSF50985">
    <property type="entry name" value="RCC1/BLIP-II"/>
    <property type="match status" value="1"/>
</dbReference>
<dbReference type="OrthoDB" id="61110at2759"/>
<gene>
    <name evidence="1" type="ORF">J8273_8521</name>
</gene>
<sequence length="521" mass="58004">MDERQSLITAYYISLSCCQRISGDIPALLSAAFMRQYRTRIPSKTTIISSEIDHSAIPSKTVEALLEVLENMPRLQPIAQVLIKRVCGILTKGPVLTTAEPDTTKRPLRIYNLPDGVFWTIFMASGADSDLEDTEAKNRYTDNDKAMWFMCKKAQQAHAASESEGTVKTWHDPSATVAFQRCYAGRLFARQFSPSFADDEEKYARVDLPFVKSVASKDGRNFIAVTSRGLYGWGYNVLNQLGMDEQYVNGPTRLTFSDCQTVAEYEASLPSWHKDKLVNTVSVDTYNAFILTPAGVIIAGSEGHRFSGKKSHSFQPVPMPDDFVPDHILTDKGITIFAEGDRQVIKNDSPCRTWLGINPSPIGFVDLPFHVDEILYSDAFRIKSFVAFLCGNEVIFAGTNLNYIHGSGLLPGRKEMELVLPTPLKFPGHISRVLFGGNYVLWVSSGQTVCSTEFGMIVMPVETKRFGFLDDGFANKGVFYFKDVAGDLYAVSSKDMYNVTDCEGDEVRDDELEETIPVDVC</sequence>
<organism evidence="1 2">
    <name type="scientific">Carpediemonas membranifera</name>
    <dbReference type="NCBI Taxonomy" id="201153"/>
    <lineage>
        <taxon>Eukaryota</taxon>
        <taxon>Metamonada</taxon>
        <taxon>Carpediemonas-like organisms</taxon>
        <taxon>Carpediemonas</taxon>
    </lineage>
</organism>